<protein>
    <recommendedName>
        <fullName evidence="2">DUF4220 domain-containing protein</fullName>
    </recommendedName>
</protein>
<dbReference type="InterPro" id="IPR025315">
    <property type="entry name" value="DUF4220"/>
</dbReference>
<dbReference type="InterPro" id="IPR007658">
    <property type="entry name" value="DUF594"/>
</dbReference>
<feature type="compositionally biased region" description="Acidic residues" evidence="1">
    <location>
        <begin position="695"/>
        <end position="705"/>
    </location>
</feature>
<keyword evidence="4" id="KW-1185">Reference proteome</keyword>
<feature type="region of interest" description="Disordered" evidence="1">
    <location>
        <begin position="683"/>
        <end position="744"/>
    </location>
</feature>
<dbReference type="EMBL" id="OZ075142">
    <property type="protein sequence ID" value="CAL5035499.1"/>
    <property type="molecule type" value="Genomic_DNA"/>
</dbReference>
<sequence>MNVSGVQRWWEEWQLRFLVLSSLTIQLFLLTRQVQSKFRFPAWFKACIRLVYISSEPVTINALATLLNRQRKLSQCNSVHGSRELELLWAPILLMHLGGLNIPSYNIEDNEQWGHHVMVAVTQVRHTSDFSVALYVFWSWWPASANKMLSAAAILVFIPGILKCIIKPWAARSARFSSLQVKASPSDNPDKNRPMTVTIGEDLEGYLYCVKASVTEDEEMRDMFRRKWYLFKESYRYIEELQIRELYNAVDEELYDLDTLPGYEEVKSHSKKLETLCRMLFADHIYSYRRRFENLISFWASDAKTMHSSLSSALFNVYSTVYAKRDKSYLPTWILKVALPIPAICLFHITRNQAYSHQDLRVTLVLLYGTLVLELTSDLLDMWKSSWPDILPQHNIMDFLASSTRHPKLTGIAELLRSRDLLYQQWSPKPCRSSQHLTKLVYEHIKFGWTSYIMDISFEESYIKDIETYRAFNDMRGQLTLMRNRWASPIQWSLEMPFEESILIWHIATDFCFYDSRGTSQNICARQCREISNYMMHLLVANPDMLMVGIRKDLVTAVYDNLQRMLMLRYEVTPPGEGGLARHIFSKMSENRQQNWDRVTRSIIDGAVEVAWLLLREESHTEKQMWEVIQGVWMEMLCFSAGRCRAYLHAKSLGAGVEYLSYVWLLLSYAGMQTVPERLHRRQQFPELQNRPPSEDMDLVTEEENSALSSTGQDTDHAKEENAAASSTSQGEGNAPEIEIVVPS</sequence>
<accession>A0ABC9DBJ9</accession>
<dbReference type="PANTHER" id="PTHR31325">
    <property type="entry name" value="OS01G0798800 PROTEIN-RELATED"/>
    <property type="match status" value="1"/>
</dbReference>
<organism evidence="3 4">
    <name type="scientific">Urochloa decumbens</name>
    <dbReference type="NCBI Taxonomy" id="240449"/>
    <lineage>
        <taxon>Eukaryota</taxon>
        <taxon>Viridiplantae</taxon>
        <taxon>Streptophyta</taxon>
        <taxon>Embryophyta</taxon>
        <taxon>Tracheophyta</taxon>
        <taxon>Spermatophyta</taxon>
        <taxon>Magnoliopsida</taxon>
        <taxon>Liliopsida</taxon>
        <taxon>Poales</taxon>
        <taxon>Poaceae</taxon>
        <taxon>PACMAD clade</taxon>
        <taxon>Panicoideae</taxon>
        <taxon>Panicodae</taxon>
        <taxon>Paniceae</taxon>
        <taxon>Melinidinae</taxon>
        <taxon>Urochloa</taxon>
    </lineage>
</organism>
<dbReference type="Proteomes" id="UP001497457">
    <property type="component" value="Chromosome 32b"/>
</dbReference>
<gene>
    <name evidence="3" type="ORF">URODEC1_LOCUS83519</name>
</gene>
<evidence type="ECO:0000313" key="3">
    <source>
        <dbReference type="EMBL" id="CAL5035499.1"/>
    </source>
</evidence>
<dbReference type="Pfam" id="PF13968">
    <property type="entry name" value="DUF4220"/>
    <property type="match status" value="1"/>
</dbReference>
<evidence type="ECO:0000313" key="4">
    <source>
        <dbReference type="Proteomes" id="UP001497457"/>
    </source>
</evidence>
<evidence type="ECO:0000256" key="1">
    <source>
        <dbReference type="SAM" id="MobiDB-lite"/>
    </source>
</evidence>
<reference evidence="3" key="1">
    <citation type="submission" date="2024-10" db="EMBL/GenBank/DDBJ databases">
        <authorList>
            <person name="Ryan C."/>
        </authorList>
    </citation>
    <scope>NUCLEOTIDE SEQUENCE [LARGE SCALE GENOMIC DNA]</scope>
</reference>
<evidence type="ECO:0000259" key="2">
    <source>
        <dbReference type="Pfam" id="PF13968"/>
    </source>
</evidence>
<proteinExistence type="predicted"/>
<dbReference type="Pfam" id="PF04578">
    <property type="entry name" value="DUF594"/>
    <property type="match status" value="1"/>
</dbReference>
<feature type="domain" description="DUF4220" evidence="2">
    <location>
        <begin position="50"/>
        <end position="392"/>
    </location>
</feature>
<dbReference type="AlphaFoldDB" id="A0ABC9DBJ9"/>
<name>A0ABC9DBJ9_9POAL</name>